<keyword evidence="2" id="KW-1185">Reference proteome</keyword>
<dbReference type="OMA" id="CRSGVIH"/>
<evidence type="ECO:0000313" key="1">
    <source>
        <dbReference type="EMBL" id="EIJ88251.1"/>
    </source>
</evidence>
<reference evidence="1" key="1">
    <citation type="submission" date="2011-01" db="EMBL/GenBank/DDBJ databases">
        <title>The Genome Sequence of Nematocida parisii strain ERTm3.</title>
        <authorList>
            <consortium name="The Broad Institute Genome Sequencing Platform"/>
            <consortium name="The Broad Institute Genome Sequencing Center for Infectious Disease"/>
            <person name="Cuomo C."/>
            <person name="Troemel E."/>
            <person name="Young S.K."/>
            <person name="Zeng Q."/>
            <person name="Gargeya S."/>
            <person name="Fitzgerald M."/>
            <person name="Haas B."/>
            <person name="Abouelleil A."/>
            <person name="Alvarado L."/>
            <person name="Arachchi H.M."/>
            <person name="Berlin A."/>
            <person name="Chapman S.B."/>
            <person name="Gearin G."/>
            <person name="Goldberg J."/>
            <person name="Griggs A."/>
            <person name="Gujja S."/>
            <person name="Hansen M."/>
            <person name="Heiman D."/>
            <person name="Howarth C."/>
            <person name="Larimer J."/>
            <person name="Lui A."/>
            <person name="MacDonald P.J.P."/>
            <person name="McCowen C."/>
            <person name="Montmayeur A."/>
            <person name="Murphy C."/>
            <person name="Neiman D."/>
            <person name="Pearson M."/>
            <person name="Priest M."/>
            <person name="Roberts A."/>
            <person name="Saif S."/>
            <person name="Shea T."/>
            <person name="Sisk P."/>
            <person name="Stolte C."/>
            <person name="Sykes S."/>
            <person name="Wortman J."/>
            <person name="Nusbaum C."/>
            <person name="Birren B."/>
        </authorList>
    </citation>
    <scope>NUCLEOTIDE SEQUENCE</scope>
    <source>
        <strain evidence="1">ERTm3</strain>
    </source>
</reference>
<protein>
    <submittedName>
        <fullName evidence="1">Uncharacterized protein</fullName>
    </submittedName>
</protein>
<name>I3EGA4_NEMP3</name>
<dbReference type="OrthoDB" id="10251401at2759"/>
<organism evidence="1 2">
    <name type="scientific">Nematocida parisii (strain ERTm3)</name>
    <name type="common">Nematode killer fungus</name>
    <dbReference type="NCBI Taxonomy" id="935791"/>
    <lineage>
        <taxon>Eukaryota</taxon>
        <taxon>Fungi</taxon>
        <taxon>Fungi incertae sedis</taxon>
        <taxon>Microsporidia</taxon>
        <taxon>Nematocida</taxon>
    </lineage>
</organism>
<dbReference type="Proteomes" id="UP000002872">
    <property type="component" value="Unassembled WGS sequence"/>
</dbReference>
<proteinExistence type="predicted"/>
<sequence>MKLSPLLEQLLRKHKLAGNPVKAVTPEEETKEKIYQKLKENIFFRDIEECELNGISLCYDELVEYAIEDTSNKKSTAEEEVEYMKESLQAVFREVLDSFYLAEKHGKYYLHIKYTEEPSFLILGPHATAKKSSNTSEEISKFKDLWNDKVEYRKFDNGDIRVCASLNAPTQDAVRYEMLSKIFDIKTVPEQSNKNKASKRKGKILTPTIALETVTHKYNGINKKKSHESINKSLEAMRSSFPVSILESIHTGSYSRQTQAIPDQRTQIYLKVGRGHLWPEDNGELSDASITALNGILGKFLEKHSKIEGITEENTLYTSLFGENFEFIFDVQKEMRWHKEKYYLMNFRIEYERFFQEISIKQKVFPKLCALVKTLLYSHGIYPHYIGDEAVEILCYRTGYKANTLAGGLRSVISTQYSHGYTLDIRRGKNKIRSKNIGKIEITHQDGIYTIDLPEEKIFLKINNIFRRSLLVLENIPGITSNNEISSAFKEIFIPNIQDISFSLSRVQMKGYEEISHYSSKLGGSLGKIMNESHCKNVLLNMGSIPYFCRSGVIHVSVNNRDQLSLIVGASVLLTGMKYINMRGHQI</sequence>
<gene>
    <name evidence="1" type="ORF">NEQG_01695</name>
</gene>
<dbReference type="HOGENOM" id="CLU_457892_0_0_1"/>
<dbReference type="EMBL" id="GL870879">
    <property type="protein sequence ID" value="EIJ88251.1"/>
    <property type="molecule type" value="Genomic_DNA"/>
</dbReference>
<dbReference type="VEuPathDB" id="MicrosporidiaDB:NEQG_01695"/>
<accession>I3EGA4</accession>
<dbReference type="AlphaFoldDB" id="I3EGA4"/>
<dbReference type="InParanoid" id="I3EGA4"/>
<evidence type="ECO:0000313" key="2">
    <source>
        <dbReference type="Proteomes" id="UP000002872"/>
    </source>
</evidence>